<dbReference type="SUPFAM" id="SSF55608">
    <property type="entry name" value="Homing endonucleases"/>
    <property type="match status" value="1"/>
</dbReference>
<keyword evidence="2" id="KW-0255">Endonuclease</keyword>
<gene>
    <name evidence="2" type="ORF">DET59_12828</name>
</gene>
<dbReference type="InterPro" id="IPR004860">
    <property type="entry name" value="LAGLIDADG_dom"/>
</dbReference>
<dbReference type="InterPro" id="IPR027434">
    <property type="entry name" value="Homing_endonucl"/>
</dbReference>
<evidence type="ECO:0000313" key="3">
    <source>
        <dbReference type="Proteomes" id="UP000252118"/>
    </source>
</evidence>
<protein>
    <submittedName>
        <fullName evidence="2">LAGLIDADG DNA endonuclease family protein</fullName>
    </submittedName>
</protein>
<comment type="caution">
    <text evidence="2">The sequence shown here is derived from an EMBL/GenBank/DDBJ whole genome shotgun (WGS) entry which is preliminary data.</text>
</comment>
<evidence type="ECO:0000313" key="2">
    <source>
        <dbReference type="EMBL" id="RBP00056.1"/>
    </source>
</evidence>
<evidence type="ECO:0000259" key="1">
    <source>
        <dbReference type="Pfam" id="PF03161"/>
    </source>
</evidence>
<proteinExistence type="predicted"/>
<sequence>MEKFLNLSSIQRNLLVGSIMGDGEITKIYPNSRRKNHSYREHYGVEQENYRMWKASFFPDLFYLTKKSQTMRSKSSPLFTELFPYFYNNYSKQIPLKLLKYCTSPYFLTALYLDDGSLSISKRINHRNKKIYLTPHIYLYLQNYTQKELEVLQQHILNTFHIEFKLSKRRDGHGYVLKGTSTDLTYNFLNLLSPITLTCESMYYKSNWEWRLKQEENKFLEQYPNYQIIASSPNRFKNYTAEEVRKMIFLKKSGVKDIEIAKTLCRSYWSVVYKLRELRSGRLL</sequence>
<keyword evidence="2" id="KW-0540">Nuclease</keyword>
<dbReference type="AlphaFoldDB" id="A0A366EDD1"/>
<reference evidence="2 3" key="1">
    <citation type="submission" date="2018-06" db="EMBL/GenBank/DDBJ databases">
        <title>Freshwater and sediment microbial communities from various areas in North America, analyzing microbe dynamics in response to fracking.</title>
        <authorList>
            <person name="Lamendella R."/>
        </authorList>
    </citation>
    <scope>NUCLEOTIDE SEQUENCE [LARGE SCALE GENOMIC DNA]</scope>
    <source>
        <strain evidence="2 3">97B</strain>
    </source>
</reference>
<dbReference type="RefSeq" id="WP_113971330.1">
    <property type="nucleotide sequence ID" value="NZ_QNRJ01000028.1"/>
</dbReference>
<name>A0A366EDD1_9BACI</name>
<dbReference type="Gene3D" id="3.10.28.10">
    <property type="entry name" value="Homing endonucleases"/>
    <property type="match status" value="2"/>
</dbReference>
<dbReference type="Proteomes" id="UP000252118">
    <property type="component" value="Unassembled WGS sequence"/>
</dbReference>
<dbReference type="OrthoDB" id="2351986at2"/>
<dbReference type="Pfam" id="PF03161">
    <property type="entry name" value="LAGLIDADG_2"/>
    <property type="match status" value="1"/>
</dbReference>
<keyword evidence="2" id="KW-0378">Hydrolase</keyword>
<accession>A0A366EDD1</accession>
<dbReference type="GO" id="GO:0004519">
    <property type="term" value="F:endonuclease activity"/>
    <property type="evidence" value="ECO:0007669"/>
    <property type="project" value="UniProtKB-KW"/>
</dbReference>
<dbReference type="EMBL" id="QNRJ01000028">
    <property type="protein sequence ID" value="RBP00056.1"/>
    <property type="molecule type" value="Genomic_DNA"/>
</dbReference>
<organism evidence="2 3">
    <name type="scientific">Rossellomorea aquimaris</name>
    <dbReference type="NCBI Taxonomy" id="189382"/>
    <lineage>
        <taxon>Bacteria</taxon>
        <taxon>Bacillati</taxon>
        <taxon>Bacillota</taxon>
        <taxon>Bacilli</taxon>
        <taxon>Bacillales</taxon>
        <taxon>Bacillaceae</taxon>
        <taxon>Rossellomorea</taxon>
    </lineage>
</organism>
<feature type="domain" description="Homing endonuclease LAGLIDADG" evidence="1">
    <location>
        <begin position="13"/>
        <end position="181"/>
    </location>
</feature>